<dbReference type="GO" id="GO:0003676">
    <property type="term" value="F:nucleic acid binding"/>
    <property type="evidence" value="ECO:0007669"/>
    <property type="project" value="InterPro"/>
</dbReference>
<feature type="region of interest" description="Disordered" evidence="1">
    <location>
        <begin position="386"/>
        <end position="785"/>
    </location>
</feature>
<evidence type="ECO:0008006" key="4">
    <source>
        <dbReference type="Google" id="ProtNLM"/>
    </source>
</evidence>
<feature type="compositionally biased region" description="Basic and acidic residues" evidence="1">
    <location>
        <begin position="189"/>
        <end position="214"/>
    </location>
</feature>
<feature type="compositionally biased region" description="Low complexity" evidence="1">
    <location>
        <begin position="479"/>
        <end position="489"/>
    </location>
</feature>
<dbReference type="Proteomes" id="UP000030762">
    <property type="component" value="Unassembled WGS sequence"/>
</dbReference>
<feature type="compositionally biased region" description="Basic residues" evidence="1">
    <location>
        <begin position="610"/>
        <end position="620"/>
    </location>
</feature>
<dbReference type="AlphaFoldDB" id="T0PX63"/>
<feature type="compositionally biased region" description="Pro residues" evidence="1">
    <location>
        <begin position="669"/>
        <end position="678"/>
    </location>
</feature>
<reference evidence="2 3" key="1">
    <citation type="submission" date="2012-04" db="EMBL/GenBank/DDBJ databases">
        <title>The Genome Sequence of Saprolegnia declina VS20.</title>
        <authorList>
            <consortium name="The Broad Institute Genome Sequencing Platform"/>
            <person name="Russ C."/>
            <person name="Nusbaum C."/>
            <person name="Tyler B."/>
            <person name="van West P."/>
            <person name="Dieguez-Uribeondo J."/>
            <person name="de Bruijn I."/>
            <person name="Tripathy S."/>
            <person name="Jiang R."/>
            <person name="Young S.K."/>
            <person name="Zeng Q."/>
            <person name="Gargeya S."/>
            <person name="Fitzgerald M."/>
            <person name="Haas B."/>
            <person name="Abouelleil A."/>
            <person name="Alvarado L."/>
            <person name="Arachchi H.M."/>
            <person name="Berlin A."/>
            <person name="Chapman S.B."/>
            <person name="Goldberg J."/>
            <person name="Griggs A."/>
            <person name="Gujja S."/>
            <person name="Hansen M."/>
            <person name="Howarth C."/>
            <person name="Imamovic A."/>
            <person name="Larimer J."/>
            <person name="McCowen C."/>
            <person name="Montmayeur A."/>
            <person name="Murphy C."/>
            <person name="Neiman D."/>
            <person name="Pearson M."/>
            <person name="Priest M."/>
            <person name="Roberts A."/>
            <person name="Saif S."/>
            <person name="Shea T."/>
            <person name="Sisk P."/>
            <person name="Sykes S."/>
            <person name="Wortman J."/>
            <person name="Nusbaum C."/>
            <person name="Birren B."/>
        </authorList>
    </citation>
    <scope>NUCLEOTIDE SEQUENCE [LARGE SCALE GENOMIC DNA]</scope>
    <source>
        <strain evidence="2 3">VS20</strain>
    </source>
</reference>
<dbReference type="eggNOG" id="KOG4475">
    <property type="taxonomic scope" value="Eukaryota"/>
</dbReference>
<dbReference type="RefSeq" id="XP_008619748.1">
    <property type="nucleotide sequence ID" value="XM_008621526.1"/>
</dbReference>
<sequence length="888" mass="99101">MDVLDDCEVALKAGGSGQETAINDILDLLSAPAEGAPDAVKSRAAQILAANFNEVADMADRIVETLVGMGAAGTKHATSVRIHTIVSLSNIVKHATEPLAPAALEQIRDFASATLSTETSGVIVRHLTGLTKLVGRPSAIKAKVASPPTTPKQDVAPTPSPSPSPPRTTDASPCAESGRLDAPLTAEEVLQRESEARREKFRLEEKRRQDRRKELAVPPTPYLYIRHFPSEATPAQFATYFNHVDPGMMPRDVVLHLANGARHAFVKFGTTELATKAIALSAEKAFDETFWLPVAYARGPIVSTVDFHIYGSSFPTDWTKHSTLWAHTVSHFARKYGSNSSHWAVRSPGVIWFASKSITQHLVLKGVQIDDKQLVVVYNVADQRRGDGRIGDRTSDDGKNRSDDRERKLDPPPRANEPSSRRYGEPEMSRYGPVGGKDDRRSGSERDRSPVRKPTVGELAKERSRSRDRRASPERMRRASPPRGRPAARSRSRDGPMRRSPPPMRRSPPPMRPSVRTLARSPERSARRSRSPVRPAMRSPVRPRSPMRRSPVRQRSPPRRSPMRPRSPMRRSPMRRSVGRPRSPMRRSPMRPPSPGRPRSPMRRSPQPHVRPRSPMRRSPVRQPSPPRSLPMRSRSRSPMPNPDRRSRSREQRRLGSPMIQQGRRSPGRAPPSRPRTPSPRRDVPRPQRSRSRDLERRESSLRNSPRPATPERRPSLRDDVSRRDRVEVLRQEEGRVLPRTNSARSQRSRSRSRPARSAAARPSSSASDVAKPTTTIKAEARDTRSLAEIAREAAAKRPSISETHNVVREQPDYSNVVFDPLPVAKEDGPIMAPLLQSLRQSGNDTPRSVASDDSSSLSIKSLLNPKPVRRGVELDELAVDYDDDDDE</sequence>
<dbReference type="OrthoDB" id="79259at2759"/>
<feature type="compositionally biased region" description="Basic and acidic residues" evidence="1">
    <location>
        <begin position="436"/>
        <end position="450"/>
    </location>
</feature>
<feature type="compositionally biased region" description="Low complexity" evidence="1">
    <location>
        <begin position="599"/>
        <end position="608"/>
    </location>
</feature>
<feature type="compositionally biased region" description="Low complexity" evidence="1">
    <location>
        <begin position="852"/>
        <end position="864"/>
    </location>
</feature>
<proteinExistence type="predicted"/>
<feature type="compositionally biased region" description="Basic and acidic residues" evidence="1">
    <location>
        <begin position="419"/>
        <end position="428"/>
    </location>
</feature>
<evidence type="ECO:0000313" key="3">
    <source>
        <dbReference type="Proteomes" id="UP000030762"/>
    </source>
</evidence>
<dbReference type="VEuPathDB" id="FungiDB:SDRG_15356"/>
<dbReference type="OMA" id="MSVQIKQ"/>
<feature type="compositionally biased region" description="Low complexity" evidence="1">
    <location>
        <begin position="532"/>
        <end position="544"/>
    </location>
</feature>
<dbReference type="GeneID" id="19956083"/>
<feature type="compositionally biased region" description="Basic and acidic residues" evidence="1">
    <location>
        <begin position="643"/>
        <end position="654"/>
    </location>
</feature>
<accession>T0PX63</accession>
<feature type="compositionally biased region" description="Low complexity" evidence="1">
    <location>
        <begin position="630"/>
        <end position="639"/>
    </location>
</feature>
<feature type="compositionally biased region" description="Polar residues" evidence="1">
    <location>
        <begin position="840"/>
        <end position="849"/>
    </location>
</feature>
<dbReference type="InterPro" id="IPR035979">
    <property type="entry name" value="RBD_domain_sf"/>
</dbReference>
<feature type="compositionally biased region" description="Basic and acidic residues" evidence="1">
    <location>
        <begin position="386"/>
        <end position="411"/>
    </location>
</feature>
<feature type="region of interest" description="Disordered" evidence="1">
    <location>
        <begin position="840"/>
        <end position="866"/>
    </location>
</feature>
<feature type="compositionally biased region" description="Basic residues" evidence="1">
    <location>
        <begin position="545"/>
        <end position="589"/>
    </location>
</feature>
<feature type="compositionally biased region" description="Basic and acidic residues" evidence="1">
    <location>
        <begin position="680"/>
        <end position="701"/>
    </location>
</feature>
<feature type="compositionally biased region" description="Low complexity" evidence="1">
    <location>
        <begin position="756"/>
        <end position="768"/>
    </location>
</feature>
<dbReference type="STRING" id="1156394.T0PX63"/>
<organism evidence="2 3">
    <name type="scientific">Saprolegnia diclina (strain VS20)</name>
    <dbReference type="NCBI Taxonomy" id="1156394"/>
    <lineage>
        <taxon>Eukaryota</taxon>
        <taxon>Sar</taxon>
        <taxon>Stramenopiles</taxon>
        <taxon>Oomycota</taxon>
        <taxon>Saprolegniomycetes</taxon>
        <taxon>Saprolegniales</taxon>
        <taxon>Saprolegniaceae</taxon>
        <taxon>Saprolegnia</taxon>
    </lineage>
</organism>
<feature type="region of interest" description="Disordered" evidence="1">
    <location>
        <begin position="143"/>
        <end position="214"/>
    </location>
</feature>
<dbReference type="SUPFAM" id="SSF54928">
    <property type="entry name" value="RNA-binding domain, RBD"/>
    <property type="match status" value="1"/>
</dbReference>
<dbReference type="InParanoid" id="T0PX63"/>
<feature type="compositionally biased region" description="Pro residues" evidence="1">
    <location>
        <begin position="499"/>
        <end position="512"/>
    </location>
</feature>
<protein>
    <recommendedName>
        <fullName evidence="4">RRM domain-containing protein</fullName>
    </recommendedName>
</protein>
<feature type="compositionally biased region" description="Basic and acidic residues" evidence="1">
    <location>
        <begin position="459"/>
        <end position="477"/>
    </location>
</feature>
<feature type="compositionally biased region" description="Basic and acidic residues" evidence="1">
    <location>
        <begin position="710"/>
        <end position="737"/>
    </location>
</feature>
<name>T0PX63_SAPDV</name>
<dbReference type="EMBL" id="JH767220">
    <property type="protein sequence ID" value="EQC26846.1"/>
    <property type="molecule type" value="Genomic_DNA"/>
</dbReference>
<gene>
    <name evidence="2" type="ORF">SDRG_15356</name>
</gene>
<evidence type="ECO:0000256" key="1">
    <source>
        <dbReference type="SAM" id="MobiDB-lite"/>
    </source>
</evidence>
<keyword evidence="3" id="KW-1185">Reference proteome</keyword>
<evidence type="ECO:0000313" key="2">
    <source>
        <dbReference type="EMBL" id="EQC26846.1"/>
    </source>
</evidence>